<gene>
    <name evidence="2" type="ORF">LMG27198_22480</name>
</gene>
<dbReference type="Proteomes" id="UP001144323">
    <property type="component" value="Unassembled WGS sequence"/>
</dbReference>
<feature type="compositionally biased region" description="Low complexity" evidence="1">
    <location>
        <begin position="20"/>
        <end position="29"/>
    </location>
</feature>
<reference evidence="2" key="1">
    <citation type="journal article" date="2023" name="Int. J. Syst. Evol. Microbiol.">
        <title>Methylocystis iwaonis sp. nov., a type II methane-oxidizing bacterium from surface soil of a rice paddy field in Japan, and emended description of the genus Methylocystis (ex Whittenbury et al. 1970) Bowman et al. 1993.</title>
        <authorList>
            <person name="Kaise H."/>
            <person name="Sawadogo J.B."/>
            <person name="Alam M.S."/>
            <person name="Ueno C."/>
            <person name="Dianou D."/>
            <person name="Shinjo R."/>
            <person name="Asakawa S."/>
        </authorList>
    </citation>
    <scope>NUCLEOTIDE SEQUENCE</scope>
    <source>
        <strain evidence="2">LMG27198</strain>
    </source>
</reference>
<keyword evidence="3" id="KW-1185">Reference proteome</keyword>
<dbReference type="AlphaFoldDB" id="A0A9W6GUQ4"/>
<protein>
    <submittedName>
        <fullName evidence="2">Uncharacterized protein</fullName>
    </submittedName>
</protein>
<evidence type="ECO:0000256" key="1">
    <source>
        <dbReference type="SAM" id="MobiDB-lite"/>
    </source>
</evidence>
<dbReference type="EMBL" id="BSEC01000001">
    <property type="protein sequence ID" value="GLI93256.1"/>
    <property type="molecule type" value="Genomic_DNA"/>
</dbReference>
<evidence type="ECO:0000313" key="2">
    <source>
        <dbReference type="EMBL" id="GLI93256.1"/>
    </source>
</evidence>
<name>A0A9W6GUQ4_9HYPH</name>
<sequence>MQGADVSDFARQLYQAHGPKAAAEAAQKARSLEEQGKAEEAKTWRRIEATLREMLGPHQS</sequence>
<feature type="region of interest" description="Disordered" evidence="1">
    <location>
        <begin position="16"/>
        <end position="43"/>
    </location>
</feature>
<evidence type="ECO:0000313" key="3">
    <source>
        <dbReference type="Proteomes" id="UP001144323"/>
    </source>
</evidence>
<accession>A0A9W6GUQ4</accession>
<organism evidence="2 3">
    <name type="scientific">Methylocystis echinoides</name>
    <dbReference type="NCBI Taxonomy" id="29468"/>
    <lineage>
        <taxon>Bacteria</taxon>
        <taxon>Pseudomonadati</taxon>
        <taxon>Pseudomonadota</taxon>
        <taxon>Alphaproteobacteria</taxon>
        <taxon>Hyphomicrobiales</taxon>
        <taxon>Methylocystaceae</taxon>
        <taxon>Methylocystis</taxon>
    </lineage>
</organism>
<feature type="compositionally biased region" description="Basic and acidic residues" evidence="1">
    <location>
        <begin position="30"/>
        <end position="43"/>
    </location>
</feature>
<proteinExistence type="predicted"/>
<dbReference type="RefSeq" id="WP_281802952.1">
    <property type="nucleotide sequence ID" value="NZ_BSEC01000001.1"/>
</dbReference>
<comment type="caution">
    <text evidence="2">The sequence shown here is derived from an EMBL/GenBank/DDBJ whole genome shotgun (WGS) entry which is preliminary data.</text>
</comment>